<dbReference type="InterPro" id="IPR002227">
    <property type="entry name" value="Tyrosinase_Cu-bd"/>
</dbReference>
<dbReference type="PROSITE" id="PS00498">
    <property type="entry name" value="TYROSINASE_2"/>
    <property type="match status" value="1"/>
</dbReference>
<reference evidence="2" key="1">
    <citation type="submission" date="2022-02" db="EMBL/GenBank/DDBJ databases">
        <title>Coral-associated bacteria.</title>
        <authorList>
            <person name="Tang K."/>
            <person name="Wang X."/>
        </authorList>
    </citation>
    <scope>NUCLEOTIDE SEQUENCE</scope>
    <source>
        <strain evidence="2">SCSIO 43006</strain>
    </source>
</reference>
<name>A0ABY4VGG9_9GAMM</name>
<dbReference type="Proteomes" id="UP001055658">
    <property type="component" value="Chromosome"/>
</dbReference>
<feature type="domain" description="Tyrosinase copper-binding" evidence="1">
    <location>
        <begin position="372"/>
        <end position="383"/>
    </location>
</feature>
<dbReference type="RefSeq" id="WP_252084849.1">
    <property type="nucleotide sequence ID" value="NZ_CP092418.1"/>
</dbReference>
<accession>A0ABY4VGG9</accession>
<evidence type="ECO:0000313" key="2">
    <source>
        <dbReference type="EMBL" id="USD22491.1"/>
    </source>
</evidence>
<organism evidence="2 3">
    <name type="scientific">Microbulbifer variabilis</name>
    <dbReference type="NCBI Taxonomy" id="266805"/>
    <lineage>
        <taxon>Bacteria</taxon>
        <taxon>Pseudomonadati</taxon>
        <taxon>Pseudomonadota</taxon>
        <taxon>Gammaproteobacteria</taxon>
        <taxon>Cellvibrionales</taxon>
        <taxon>Microbulbiferaceae</taxon>
        <taxon>Microbulbifer</taxon>
    </lineage>
</organism>
<dbReference type="Pfam" id="PF06097">
    <property type="entry name" value="DUF945"/>
    <property type="match status" value="1"/>
</dbReference>
<evidence type="ECO:0000259" key="1">
    <source>
        <dbReference type="PROSITE" id="PS00498"/>
    </source>
</evidence>
<keyword evidence="3" id="KW-1185">Reference proteome</keyword>
<gene>
    <name evidence="2" type="ORF">MJO52_05005</name>
</gene>
<proteinExistence type="predicted"/>
<evidence type="ECO:0000313" key="3">
    <source>
        <dbReference type="Proteomes" id="UP001055658"/>
    </source>
</evidence>
<dbReference type="InterPro" id="IPR010352">
    <property type="entry name" value="DUF945"/>
</dbReference>
<protein>
    <submittedName>
        <fullName evidence="2">YdgA family protein</fullName>
    </submittedName>
</protein>
<dbReference type="EMBL" id="CP092418">
    <property type="protein sequence ID" value="USD22491.1"/>
    <property type="molecule type" value="Genomic_DNA"/>
</dbReference>
<sequence length="469" mass="51536">MKKLLSVLLPAAVLTGVVAPKIAGIQLESSIDEIVTAANENSAYSVEIKSMDSSWFSTQATFLVSMELNAFSDVSDPPELESFSVEVDFSASHGPFRFGEHAGFGWLGWTLEAAGDQLREHLVWAEQTPFYQLHGNMNVLGGYYYNDSITPFTTDIEDHKAQLTFSGFQGKGQYQNGQLTYQGGADSLTVTSELRDVKAERLTMDMTMPSSLKAIFESAFYDSDITINLGAISLNDREQNENIDIADLYVKGSTEFNQEKQLGNMQVAYGSKKVDIAEFHGEDLALEIEVANISQEFWKSYQDFAYSRNTLPAEDAGSKAMEFMNANLLSLVAGEPQVNITSLRGTFPQGSFNSNLHTSLVGISVLPEQPLDPAFWLSHALVDGNLSGDKALFEFMAVQVMKAQLKNNPQTQGMSEEQLEQVAAQQVPTILASLEQQGLLVSTNDGYSSNISLKDSEFKVNEKPMPLPL</sequence>